<reference evidence="8 9" key="1">
    <citation type="submission" date="2019-09" db="EMBL/GenBank/DDBJ databases">
        <authorList>
            <person name="Chandra G."/>
            <person name="Truman W A."/>
        </authorList>
    </citation>
    <scope>NUCLEOTIDE SEQUENCE [LARGE SCALE GENOMIC DNA]</scope>
    <source>
        <strain evidence="8">PS659</strain>
    </source>
</reference>
<feature type="domain" description="Type II secretion system protein GspF" evidence="7">
    <location>
        <begin position="156"/>
        <end position="284"/>
    </location>
</feature>
<dbReference type="AlphaFoldDB" id="A0A5E6PE48"/>
<feature type="transmembrane region" description="Helical" evidence="6">
    <location>
        <begin position="119"/>
        <end position="138"/>
    </location>
</feature>
<keyword evidence="4 6" id="KW-1133">Transmembrane helix</keyword>
<dbReference type="EMBL" id="CABVGY010000002">
    <property type="protein sequence ID" value="VVM41593.1"/>
    <property type="molecule type" value="Genomic_DNA"/>
</dbReference>
<dbReference type="InterPro" id="IPR018076">
    <property type="entry name" value="T2SS_GspF_dom"/>
</dbReference>
<dbReference type="GO" id="GO:0005886">
    <property type="term" value="C:plasma membrane"/>
    <property type="evidence" value="ECO:0007669"/>
    <property type="project" value="UniProtKB-SubCell"/>
</dbReference>
<evidence type="ECO:0000256" key="5">
    <source>
        <dbReference type="ARBA" id="ARBA00023136"/>
    </source>
</evidence>
<evidence type="ECO:0000256" key="2">
    <source>
        <dbReference type="ARBA" id="ARBA00022475"/>
    </source>
</evidence>
<evidence type="ECO:0000256" key="4">
    <source>
        <dbReference type="ARBA" id="ARBA00022989"/>
    </source>
</evidence>
<evidence type="ECO:0000256" key="3">
    <source>
        <dbReference type="ARBA" id="ARBA00022692"/>
    </source>
</evidence>
<evidence type="ECO:0000256" key="1">
    <source>
        <dbReference type="ARBA" id="ARBA00004651"/>
    </source>
</evidence>
<dbReference type="PANTHER" id="PTHR35007:SF2">
    <property type="entry name" value="PILUS ASSEMBLE PROTEIN"/>
    <property type="match status" value="1"/>
</dbReference>
<organism evidence="8 9">
    <name type="scientific">Pseudomonas fluorescens</name>
    <dbReference type="NCBI Taxonomy" id="294"/>
    <lineage>
        <taxon>Bacteria</taxon>
        <taxon>Pseudomonadati</taxon>
        <taxon>Pseudomonadota</taxon>
        <taxon>Gammaproteobacteria</taxon>
        <taxon>Pseudomonadales</taxon>
        <taxon>Pseudomonadaceae</taxon>
        <taxon>Pseudomonas</taxon>
    </lineage>
</organism>
<keyword evidence="5 6" id="KW-0472">Membrane</keyword>
<comment type="subcellular location">
    <subcellularLocation>
        <location evidence="1">Cell membrane</location>
        <topology evidence="1">Multi-pass membrane protein</topology>
    </subcellularLocation>
</comment>
<keyword evidence="3 6" id="KW-0812">Transmembrane</keyword>
<protein>
    <recommendedName>
        <fullName evidence="7">Type II secretion system protein GspF domain-containing protein</fullName>
    </recommendedName>
</protein>
<feature type="transmembrane region" description="Helical" evidence="6">
    <location>
        <begin position="90"/>
        <end position="113"/>
    </location>
</feature>
<sequence length="298" mass="32887">MNMQMPLLVSALLLFGAALLLLSALLDQQRRKRQVTQRLDGKSPGDSRVSQLLHALGASRLGQQSVKMDNETQTLLNRLGWRSVRQRSMFAALQVGVPLLALALCVLIQGLFYPDVESHWIAPAFAAGIGYLMPKRLLAAAAQRRQKQLATETSTFIALLRVLFESGMAVEQSLRVLSQEGKQLLPALTHELRLILVRVDSGLELGEELNKTTRLLAVDEFTDTCVILQQLIHQGGGAMKSLLALKQLLDDRRLTRLQEYISKMSAKMSVVMMLFLFPALLIVLAGPGFTALSRAFAS</sequence>
<proteinExistence type="predicted"/>
<gene>
    <name evidence="8" type="ORF">PS659_00302</name>
</gene>
<keyword evidence="2" id="KW-1003">Cell membrane</keyword>
<dbReference type="Proteomes" id="UP000326729">
    <property type="component" value="Unassembled WGS sequence"/>
</dbReference>
<feature type="transmembrane region" description="Helical" evidence="6">
    <location>
        <begin position="6"/>
        <end position="26"/>
    </location>
</feature>
<name>A0A5E6PE48_PSEFL</name>
<dbReference type="Pfam" id="PF00482">
    <property type="entry name" value="T2SSF"/>
    <property type="match status" value="1"/>
</dbReference>
<feature type="transmembrane region" description="Helical" evidence="6">
    <location>
        <begin position="270"/>
        <end position="292"/>
    </location>
</feature>
<evidence type="ECO:0000259" key="7">
    <source>
        <dbReference type="Pfam" id="PF00482"/>
    </source>
</evidence>
<evidence type="ECO:0000313" key="9">
    <source>
        <dbReference type="Proteomes" id="UP000326729"/>
    </source>
</evidence>
<evidence type="ECO:0000256" key="6">
    <source>
        <dbReference type="SAM" id="Phobius"/>
    </source>
</evidence>
<accession>A0A5E6PE48</accession>
<dbReference type="PANTHER" id="PTHR35007">
    <property type="entry name" value="INTEGRAL MEMBRANE PROTEIN-RELATED"/>
    <property type="match status" value="1"/>
</dbReference>
<evidence type="ECO:0000313" key="8">
    <source>
        <dbReference type="EMBL" id="VVM41593.1"/>
    </source>
</evidence>